<evidence type="ECO:0000313" key="4">
    <source>
        <dbReference type="Ensembl" id="ENSAOWP00000013256.1"/>
    </source>
</evidence>
<accession>A0A8B9PMT8</accession>
<sequence length="136" mass="15549">MSFNAITLKQFYKTLDDIMILYHVGEKPLVQSWVWKKEEQTPISITKPESKTVLISCRVSAPDFATAFIHWYRKRLNAAPEHIAYMSSRLFLANSSDDGKFSIEKDLSQSVCTLTVSKVMPQDAATYYCASWDAQQ</sequence>
<dbReference type="SUPFAM" id="SSF48726">
    <property type="entry name" value="Immunoglobulin"/>
    <property type="match status" value="1"/>
</dbReference>
<proteinExistence type="predicted"/>
<keyword evidence="2" id="KW-0393">Immunoglobulin domain</keyword>
<feature type="domain" description="Ig-like" evidence="3">
    <location>
        <begin position="28"/>
        <end position="136"/>
    </location>
</feature>
<dbReference type="Proteomes" id="UP000694424">
    <property type="component" value="Unplaced"/>
</dbReference>
<dbReference type="PROSITE" id="PS50835">
    <property type="entry name" value="IG_LIKE"/>
    <property type="match status" value="1"/>
</dbReference>
<dbReference type="AlphaFoldDB" id="A0A8B9PMT8"/>
<evidence type="ECO:0000313" key="5">
    <source>
        <dbReference type="Proteomes" id="UP000694424"/>
    </source>
</evidence>
<dbReference type="InterPro" id="IPR013783">
    <property type="entry name" value="Ig-like_fold"/>
</dbReference>
<evidence type="ECO:0000256" key="1">
    <source>
        <dbReference type="ARBA" id="ARBA00023170"/>
    </source>
</evidence>
<evidence type="ECO:0000256" key="2">
    <source>
        <dbReference type="ARBA" id="ARBA00023319"/>
    </source>
</evidence>
<reference evidence="4" key="2">
    <citation type="submission" date="2025-09" db="UniProtKB">
        <authorList>
            <consortium name="Ensembl"/>
        </authorList>
    </citation>
    <scope>IDENTIFICATION</scope>
</reference>
<dbReference type="InterPro" id="IPR007110">
    <property type="entry name" value="Ig-like_dom"/>
</dbReference>
<dbReference type="Pfam" id="PF07686">
    <property type="entry name" value="V-set"/>
    <property type="match status" value="1"/>
</dbReference>
<dbReference type="SMART" id="SM00406">
    <property type="entry name" value="IGv"/>
    <property type="match status" value="1"/>
</dbReference>
<dbReference type="InterPro" id="IPR051117">
    <property type="entry name" value="TRG_var/const_region"/>
</dbReference>
<dbReference type="PANTHER" id="PTHR19256">
    <property type="entry name" value="T-CELL RECEPTOR GAMMA CHAIN"/>
    <property type="match status" value="1"/>
</dbReference>
<organism evidence="4 5">
    <name type="scientific">Apteryx owenii</name>
    <name type="common">Little spotted kiwi</name>
    <dbReference type="NCBI Taxonomy" id="8824"/>
    <lineage>
        <taxon>Eukaryota</taxon>
        <taxon>Metazoa</taxon>
        <taxon>Chordata</taxon>
        <taxon>Craniata</taxon>
        <taxon>Vertebrata</taxon>
        <taxon>Euteleostomi</taxon>
        <taxon>Archelosauria</taxon>
        <taxon>Archosauria</taxon>
        <taxon>Dinosauria</taxon>
        <taxon>Saurischia</taxon>
        <taxon>Theropoda</taxon>
        <taxon>Coelurosauria</taxon>
        <taxon>Aves</taxon>
        <taxon>Palaeognathae</taxon>
        <taxon>Apterygiformes</taxon>
        <taxon>Apterygidae</taxon>
        <taxon>Apteryx</taxon>
    </lineage>
</organism>
<dbReference type="Ensembl" id="ENSAOWT00000015059.1">
    <property type="protein sequence ID" value="ENSAOWP00000013256.1"/>
    <property type="gene ID" value="ENSAOWG00000009035.1"/>
</dbReference>
<evidence type="ECO:0000259" key="3">
    <source>
        <dbReference type="PROSITE" id="PS50835"/>
    </source>
</evidence>
<reference evidence="4" key="1">
    <citation type="submission" date="2025-08" db="UniProtKB">
        <authorList>
            <consortium name="Ensembl"/>
        </authorList>
    </citation>
    <scope>IDENTIFICATION</scope>
</reference>
<protein>
    <recommendedName>
        <fullName evidence="3">Ig-like domain-containing protein</fullName>
    </recommendedName>
</protein>
<keyword evidence="5" id="KW-1185">Reference proteome</keyword>
<dbReference type="InterPro" id="IPR036179">
    <property type="entry name" value="Ig-like_dom_sf"/>
</dbReference>
<keyword evidence="1" id="KW-0675">Receptor</keyword>
<dbReference type="PANTHER" id="PTHR19256:SF44">
    <property type="entry name" value="T CELL RECEPTOR GAMMA VARIABLE 9"/>
    <property type="match status" value="1"/>
</dbReference>
<dbReference type="InterPro" id="IPR013106">
    <property type="entry name" value="Ig_V-set"/>
</dbReference>
<name>A0A8B9PMT8_APTOW</name>
<dbReference type="Gene3D" id="2.60.40.10">
    <property type="entry name" value="Immunoglobulins"/>
    <property type="match status" value="1"/>
</dbReference>